<evidence type="ECO:0000313" key="3">
    <source>
        <dbReference type="Proteomes" id="UP000822688"/>
    </source>
</evidence>
<keyword evidence="3" id="KW-1185">Reference proteome</keyword>
<feature type="chain" id="PRO_5035895344" evidence="1">
    <location>
        <begin position="19"/>
        <end position="63"/>
    </location>
</feature>
<dbReference type="Proteomes" id="UP000822688">
    <property type="component" value="Chromosome V"/>
</dbReference>
<evidence type="ECO:0000256" key="1">
    <source>
        <dbReference type="SAM" id="SignalP"/>
    </source>
</evidence>
<keyword evidence="1" id="KW-0732">Signal</keyword>
<protein>
    <submittedName>
        <fullName evidence="2">Uncharacterized protein</fullName>
    </submittedName>
</protein>
<name>A0A8T0HXF2_CERPU</name>
<comment type="caution">
    <text evidence="2">The sequence shown here is derived from an EMBL/GenBank/DDBJ whole genome shotgun (WGS) entry which is preliminary data.</text>
</comment>
<proteinExistence type="predicted"/>
<dbReference type="EMBL" id="CM026426">
    <property type="protein sequence ID" value="KAG0575058.1"/>
    <property type="molecule type" value="Genomic_DNA"/>
</dbReference>
<feature type="signal peptide" evidence="1">
    <location>
        <begin position="1"/>
        <end position="18"/>
    </location>
</feature>
<accession>A0A8T0HXF2</accession>
<evidence type="ECO:0000313" key="2">
    <source>
        <dbReference type="EMBL" id="KAG0575058.1"/>
    </source>
</evidence>
<sequence length="63" mass="7227">MVLCSRLQSLVELHLVLPLELMVLQLLHWKQALVNRPFRGPALDLPRVWSSVHLKLSVMTNVS</sequence>
<organism evidence="2 3">
    <name type="scientific">Ceratodon purpureus</name>
    <name type="common">Fire moss</name>
    <name type="synonym">Dicranum purpureum</name>
    <dbReference type="NCBI Taxonomy" id="3225"/>
    <lineage>
        <taxon>Eukaryota</taxon>
        <taxon>Viridiplantae</taxon>
        <taxon>Streptophyta</taxon>
        <taxon>Embryophyta</taxon>
        <taxon>Bryophyta</taxon>
        <taxon>Bryophytina</taxon>
        <taxon>Bryopsida</taxon>
        <taxon>Dicranidae</taxon>
        <taxon>Pseudoditrichales</taxon>
        <taxon>Ditrichaceae</taxon>
        <taxon>Ceratodon</taxon>
    </lineage>
</organism>
<dbReference type="AlphaFoldDB" id="A0A8T0HXF2"/>
<reference evidence="2" key="1">
    <citation type="submission" date="2020-06" db="EMBL/GenBank/DDBJ databases">
        <title>WGS assembly of Ceratodon purpureus strain R40.</title>
        <authorList>
            <person name="Carey S.B."/>
            <person name="Jenkins J."/>
            <person name="Shu S."/>
            <person name="Lovell J.T."/>
            <person name="Sreedasyam A."/>
            <person name="Maumus F."/>
            <person name="Tiley G.P."/>
            <person name="Fernandez-Pozo N."/>
            <person name="Barry K."/>
            <person name="Chen C."/>
            <person name="Wang M."/>
            <person name="Lipzen A."/>
            <person name="Daum C."/>
            <person name="Saski C.A."/>
            <person name="Payton A.C."/>
            <person name="Mcbreen J.C."/>
            <person name="Conrad R.E."/>
            <person name="Kollar L.M."/>
            <person name="Olsson S."/>
            <person name="Huttunen S."/>
            <person name="Landis J.B."/>
            <person name="Wickett N.J."/>
            <person name="Johnson M.G."/>
            <person name="Rensing S.A."/>
            <person name="Grimwood J."/>
            <person name="Schmutz J."/>
            <person name="Mcdaniel S.F."/>
        </authorList>
    </citation>
    <scope>NUCLEOTIDE SEQUENCE</scope>
    <source>
        <strain evidence="2">R40</strain>
    </source>
</reference>
<gene>
    <name evidence="2" type="ORF">KC19_VG314300</name>
</gene>